<evidence type="ECO:0000256" key="18">
    <source>
        <dbReference type="RuleBase" id="RU003664"/>
    </source>
</evidence>
<dbReference type="Pfam" id="PF21799">
    <property type="entry name" value="MurD-like_N"/>
    <property type="match status" value="1"/>
</dbReference>
<comment type="function">
    <text evidence="1 17 18">Cell wall formation. Catalyzes the addition of glutamate to the nucleotide precursor UDP-N-acetylmuramoyl-L-alanine (UMA).</text>
</comment>
<evidence type="ECO:0000256" key="15">
    <source>
        <dbReference type="ARBA" id="ARBA00032324"/>
    </source>
</evidence>
<proteinExistence type="inferred from homology"/>
<evidence type="ECO:0000313" key="22">
    <source>
        <dbReference type="Proteomes" id="UP001596505"/>
    </source>
</evidence>
<keyword evidence="17 18" id="KW-0132">Cell division</keyword>
<comment type="similarity">
    <text evidence="4 17">Belongs to the MurCDEF family.</text>
</comment>
<evidence type="ECO:0000256" key="14">
    <source>
        <dbReference type="ARBA" id="ARBA00030398"/>
    </source>
</evidence>
<name>A0ABW2PXK3_9BACL</name>
<dbReference type="EC" id="6.3.2.9" evidence="5 17"/>
<evidence type="ECO:0000256" key="2">
    <source>
        <dbReference type="ARBA" id="ARBA00004496"/>
    </source>
</evidence>
<dbReference type="HAMAP" id="MF_00639">
    <property type="entry name" value="MurD"/>
    <property type="match status" value="1"/>
</dbReference>
<reference evidence="22" key="1">
    <citation type="journal article" date="2019" name="Int. J. Syst. Evol. Microbiol.">
        <title>The Global Catalogue of Microorganisms (GCM) 10K type strain sequencing project: providing services to taxonomists for standard genome sequencing and annotation.</title>
        <authorList>
            <consortium name="The Broad Institute Genomics Platform"/>
            <consortium name="The Broad Institute Genome Sequencing Center for Infectious Disease"/>
            <person name="Wu L."/>
            <person name="Ma J."/>
        </authorList>
    </citation>
    <scope>NUCLEOTIDE SEQUENCE [LARGE SCALE GENOMIC DNA]</scope>
    <source>
        <strain evidence="22">CGMCC 1.16305</strain>
    </source>
</reference>
<evidence type="ECO:0000256" key="7">
    <source>
        <dbReference type="ARBA" id="ARBA00022490"/>
    </source>
</evidence>
<dbReference type="PANTHER" id="PTHR43692:SF1">
    <property type="entry name" value="UDP-N-ACETYLMURAMOYLALANINE--D-GLUTAMATE LIGASE"/>
    <property type="match status" value="1"/>
</dbReference>
<dbReference type="SUPFAM" id="SSF53623">
    <property type="entry name" value="MurD-like peptide ligases, catalytic domain"/>
    <property type="match status" value="1"/>
</dbReference>
<evidence type="ECO:0000256" key="3">
    <source>
        <dbReference type="ARBA" id="ARBA00004752"/>
    </source>
</evidence>
<keyword evidence="8 17" id="KW-0436">Ligase</keyword>
<evidence type="ECO:0000313" key="21">
    <source>
        <dbReference type="EMBL" id="MFC7392460.1"/>
    </source>
</evidence>
<dbReference type="PANTHER" id="PTHR43692">
    <property type="entry name" value="UDP-N-ACETYLMURAMOYLALANINE--D-GLUTAMATE LIGASE"/>
    <property type="match status" value="1"/>
</dbReference>
<keyword evidence="13 17" id="KW-0961">Cell wall biogenesis/degradation</keyword>
<evidence type="ECO:0000256" key="9">
    <source>
        <dbReference type="ARBA" id="ARBA00022741"/>
    </source>
</evidence>
<dbReference type="GO" id="GO:0008764">
    <property type="term" value="F:UDP-N-acetylmuramoylalanine-D-glutamate ligase activity"/>
    <property type="evidence" value="ECO:0007669"/>
    <property type="project" value="UniProtKB-EC"/>
</dbReference>
<dbReference type="InterPro" id="IPR036615">
    <property type="entry name" value="Mur_ligase_C_dom_sf"/>
</dbReference>
<keyword evidence="10 17" id="KW-0067">ATP-binding</keyword>
<evidence type="ECO:0000256" key="4">
    <source>
        <dbReference type="ARBA" id="ARBA00010416"/>
    </source>
</evidence>
<evidence type="ECO:0000256" key="8">
    <source>
        <dbReference type="ARBA" id="ARBA00022598"/>
    </source>
</evidence>
<dbReference type="InterPro" id="IPR005762">
    <property type="entry name" value="MurD"/>
</dbReference>
<keyword evidence="22" id="KW-1185">Reference proteome</keyword>
<evidence type="ECO:0000256" key="17">
    <source>
        <dbReference type="HAMAP-Rule" id="MF_00639"/>
    </source>
</evidence>
<evidence type="ECO:0000256" key="13">
    <source>
        <dbReference type="ARBA" id="ARBA00023316"/>
    </source>
</evidence>
<comment type="subcellular location">
    <subcellularLocation>
        <location evidence="2 17 18">Cytoplasm</location>
    </subcellularLocation>
</comment>
<evidence type="ECO:0000256" key="1">
    <source>
        <dbReference type="ARBA" id="ARBA00002734"/>
    </source>
</evidence>
<feature type="domain" description="Mur ligase C-terminal" evidence="19">
    <location>
        <begin position="313"/>
        <end position="426"/>
    </location>
</feature>
<dbReference type="InterPro" id="IPR036565">
    <property type="entry name" value="Mur-like_cat_sf"/>
</dbReference>
<dbReference type="Gene3D" id="3.90.190.20">
    <property type="entry name" value="Mur ligase, C-terminal domain"/>
    <property type="match status" value="1"/>
</dbReference>
<dbReference type="SUPFAM" id="SSF51984">
    <property type="entry name" value="MurCD N-terminal domain"/>
    <property type="match status" value="1"/>
</dbReference>
<evidence type="ECO:0000256" key="11">
    <source>
        <dbReference type="ARBA" id="ARBA00022960"/>
    </source>
</evidence>
<protein>
    <recommendedName>
        <fullName evidence="6 17">UDP-N-acetylmuramoylalanine--D-glutamate ligase</fullName>
        <ecNumber evidence="5 17">6.3.2.9</ecNumber>
    </recommendedName>
    <alternativeName>
        <fullName evidence="15 17">D-glutamic acid-adding enzyme</fullName>
    </alternativeName>
    <alternativeName>
        <fullName evidence="14 17">UDP-N-acetylmuramoyl-L-alanyl-D-glutamate synthetase</fullName>
    </alternativeName>
</protein>
<dbReference type="Gene3D" id="3.40.50.720">
    <property type="entry name" value="NAD(P)-binding Rossmann-like Domain"/>
    <property type="match status" value="1"/>
</dbReference>
<keyword evidence="12 17" id="KW-0573">Peptidoglycan synthesis</keyword>
<organism evidence="21 22">
    <name type="scientific">Scopulibacillus cellulosilyticus</name>
    <dbReference type="NCBI Taxonomy" id="2665665"/>
    <lineage>
        <taxon>Bacteria</taxon>
        <taxon>Bacillati</taxon>
        <taxon>Bacillota</taxon>
        <taxon>Bacilli</taxon>
        <taxon>Bacillales</taxon>
        <taxon>Sporolactobacillaceae</taxon>
        <taxon>Scopulibacillus</taxon>
    </lineage>
</organism>
<dbReference type="EMBL" id="JBHTCO010000004">
    <property type="protein sequence ID" value="MFC7392460.1"/>
    <property type="molecule type" value="Genomic_DNA"/>
</dbReference>
<dbReference type="InterPro" id="IPR004101">
    <property type="entry name" value="Mur_ligase_C"/>
</dbReference>
<evidence type="ECO:0000256" key="12">
    <source>
        <dbReference type="ARBA" id="ARBA00022984"/>
    </source>
</evidence>
<evidence type="ECO:0000259" key="20">
    <source>
        <dbReference type="Pfam" id="PF08245"/>
    </source>
</evidence>
<keyword evidence="17 18" id="KW-0131">Cell cycle</keyword>
<dbReference type="Pfam" id="PF08245">
    <property type="entry name" value="Mur_ligase_M"/>
    <property type="match status" value="1"/>
</dbReference>
<keyword evidence="7 17" id="KW-0963">Cytoplasm</keyword>
<feature type="binding site" evidence="17">
    <location>
        <begin position="119"/>
        <end position="125"/>
    </location>
    <ligand>
        <name>ATP</name>
        <dbReference type="ChEBI" id="CHEBI:30616"/>
    </ligand>
</feature>
<evidence type="ECO:0000256" key="16">
    <source>
        <dbReference type="ARBA" id="ARBA00047632"/>
    </source>
</evidence>
<dbReference type="InterPro" id="IPR013221">
    <property type="entry name" value="Mur_ligase_cen"/>
</dbReference>
<sequence>MKNIDKYRNQQVLVLGMAKSGYTAAKLLHRLGAKVTINDRSSLKDDAHAKELTALGIHVVDGGHPEHLVSENVFTVVKNPGIPYSNPLIEKALRLNIPVITEVELAYQISEAEFIGITGSNGKTTTTMLLGEMMKGSRYEPIVAGNIGTVLSEVAQNATPEQVIIAELSSFQLLGIDEFHPRVSVFLNLFEAHLDYHGTIEEYGRAKARLAKNQTENDVVVYNADDKRISALIKDVKAQKVPFSFSGVIKDGAYFDQGYLCYNDEKILSKEEMAMPGLHNIENALAAIAAAKVYKVSNEYLRQVLTTFSGVRHRLEFVKELNGRRFFNDSKATNILATKKALGAFKEPVILLAGGLDRGNGFDDLIPALTNVKAVVTFGETKNKISEAASAAGVKNVKIVDNVEEAVPSAYDLSSSGDIILLSPACASWDQFATFEQRGDMFIKRVHMLK</sequence>
<evidence type="ECO:0000256" key="5">
    <source>
        <dbReference type="ARBA" id="ARBA00012212"/>
    </source>
</evidence>
<dbReference type="Pfam" id="PF02875">
    <property type="entry name" value="Mur_ligase_C"/>
    <property type="match status" value="1"/>
</dbReference>
<evidence type="ECO:0000256" key="10">
    <source>
        <dbReference type="ARBA" id="ARBA00022840"/>
    </source>
</evidence>
<dbReference type="Proteomes" id="UP001596505">
    <property type="component" value="Unassembled WGS sequence"/>
</dbReference>
<gene>
    <name evidence="17 21" type="primary">murD</name>
    <name evidence="21" type="ORF">ACFQRG_05635</name>
</gene>
<evidence type="ECO:0000259" key="19">
    <source>
        <dbReference type="Pfam" id="PF02875"/>
    </source>
</evidence>
<comment type="caution">
    <text evidence="21">The sequence shown here is derived from an EMBL/GenBank/DDBJ whole genome shotgun (WGS) entry which is preliminary data.</text>
</comment>
<evidence type="ECO:0000256" key="6">
    <source>
        <dbReference type="ARBA" id="ARBA00015655"/>
    </source>
</evidence>
<dbReference type="RefSeq" id="WP_380964592.1">
    <property type="nucleotide sequence ID" value="NZ_JBHTCO010000004.1"/>
</dbReference>
<dbReference type="NCBIfam" id="TIGR01087">
    <property type="entry name" value="murD"/>
    <property type="match status" value="1"/>
</dbReference>
<keyword evidence="9 17" id="KW-0547">Nucleotide-binding</keyword>
<keyword evidence="11 17" id="KW-0133">Cell shape</keyword>
<comment type="pathway">
    <text evidence="3 17 18">Cell wall biogenesis; peptidoglycan biosynthesis.</text>
</comment>
<dbReference type="Gene3D" id="3.40.1190.10">
    <property type="entry name" value="Mur-like, catalytic domain"/>
    <property type="match status" value="1"/>
</dbReference>
<accession>A0ABW2PXK3</accession>
<dbReference type="SUPFAM" id="SSF53244">
    <property type="entry name" value="MurD-like peptide ligases, peptide-binding domain"/>
    <property type="match status" value="1"/>
</dbReference>
<comment type="catalytic activity">
    <reaction evidence="16 17 18">
        <text>UDP-N-acetyl-alpha-D-muramoyl-L-alanine + D-glutamate + ATP = UDP-N-acetyl-alpha-D-muramoyl-L-alanyl-D-glutamate + ADP + phosphate + H(+)</text>
        <dbReference type="Rhea" id="RHEA:16429"/>
        <dbReference type="ChEBI" id="CHEBI:15378"/>
        <dbReference type="ChEBI" id="CHEBI:29986"/>
        <dbReference type="ChEBI" id="CHEBI:30616"/>
        <dbReference type="ChEBI" id="CHEBI:43474"/>
        <dbReference type="ChEBI" id="CHEBI:83898"/>
        <dbReference type="ChEBI" id="CHEBI:83900"/>
        <dbReference type="ChEBI" id="CHEBI:456216"/>
        <dbReference type="EC" id="6.3.2.9"/>
    </reaction>
</comment>
<feature type="domain" description="Mur ligase central" evidence="20">
    <location>
        <begin position="117"/>
        <end position="291"/>
    </location>
</feature>